<dbReference type="RefSeq" id="XP_001741883.1">
    <property type="nucleotide sequence ID" value="XM_001741831.1"/>
</dbReference>
<keyword evidence="2" id="KW-1185">Reference proteome</keyword>
<dbReference type="Gene3D" id="2.80.10.50">
    <property type="match status" value="1"/>
</dbReference>
<dbReference type="InterPro" id="IPR035992">
    <property type="entry name" value="Ricin_B-like_lectins"/>
</dbReference>
<evidence type="ECO:0000313" key="2">
    <source>
        <dbReference type="Proteomes" id="UP000008076"/>
    </source>
</evidence>
<sequence>MHSQSIPLFKDNNDISKGLSDQFRNIISHCNKPHFICICNDQGSNENININQIINGISSNDYFHLQEPLKVSNETSTSETNKCNIIGPIIVSDIVKRNNLEEQEFQQILNDEVFFIEITKLKLTSSTTLNNITGILSILQLSSVRIIHNTNEINASVLEDISSIDNLSCLLQLQGIRKEGKRVICISSDIKTTTEKEDEVTLKETVLNKQKHINNHLVNFFSTKPHQTDCLCFLLPSCCPVSQSQIICRFYKEQMRNIICEILHEIPSNCKSGSYLLSCIEILIECFKSINELNTNNIFNEIKRLLKKKYVTTISSINMKLVGMFYKMNLDERITVIEDQSKIKNLVYQIIEKEFNPIWDVLQIIYGDQLTNELFDSISITSKYLEEFILKDTQRIIDDLIHCNSFRLTPMWTYLTQIQIKEQFEQNKYDSLINNYLTQTLTLNQKTLQFYSNKKCTRIDELKHQCIETIKLKTNEILNGKQQWRDVCIKIQNYYHNLINTIDKELQTKDLSTVHQVELYHQYYLGVFKSNSEMYTVQNKQIIFNQNDYNKILQDTFNELNDLFDKKKQIAQTLEQNHLKEELERKKEAFIRKLTSKSYYIMPCCTTRFVLDAKYSDFKNGQPINLYWSHGNQNQHFQFIQKNDSFQIKIGHNGFLVHRSDVSEGSVIHQWNDTTNINSFWKVIENNDGTISFLSVSNESLAFTADSDELLASCHTRHFTCSDYQKFKLLDTPLNNQPVAPPPENQETPKRQIQFFQTPKYVDLSIVDALKSIHADSSFSYRERIAQVNNIQGYCGTGPQNDHMRKLLYQGRLIKP</sequence>
<proteinExistence type="predicted"/>
<reference evidence="2" key="1">
    <citation type="submission" date="2007-12" db="EMBL/GenBank/DDBJ databases">
        <title>Annotation of Entamoeba dispar SAW760.</title>
        <authorList>
            <person name="Lorenzi H."/>
            <person name="Inman J."/>
            <person name="Schobel S."/>
            <person name="Amedeo P."/>
            <person name="Caler E."/>
        </authorList>
    </citation>
    <scope>NUCLEOTIDE SEQUENCE [LARGE SCALE GENOMIC DNA]</scope>
    <source>
        <strain evidence="2">ATCC PRA-260 / SAW760</strain>
    </source>
</reference>
<dbReference type="EMBL" id="DS551005">
    <property type="protein sequence ID" value="EDR21642.1"/>
    <property type="molecule type" value="Genomic_DNA"/>
</dbReference>
<dbReference type="CDD" id="cd00161">
    <property type="entry name" value="beta-trefoil_Ricin-like"/>
    <property type="match status" value="1"/>
</dbReference>
<dbReference type="SUPFAM" id="SSF50370">
    <property type="entry name" value="Ricin B-like lectins"/>
    <property type="match status" value="1"/>
</dbReference>
<organism evidence="2">
    <name type="scientific">Entamoeba dispar (strain ATCC PRA-260 / SAW760)</name>
    <dbReference type="NCBI Taxonomy" id="370354"/>
    <lineage>
        <taxon>Eukaryota</taxon>
        <taxon>Amoebozoa</taxon>
        <taxon>Evosea</taxon>
        <taxon>Archamoebae</taxon>
        <taxon>Mastigamoebida</taxon>
        <taxon>Entamoebidae</taxon>
        <taxon>Entamoeba</taxon>
    </lineage>
</organism>
<dbReference type="OMA" id="NNIQGYC"/>
<accession>B0EV05</accession>
<dbReference type="AlphaFoldDB" id="B0EV05"/>
<name>B0EV05_ENTDS</name>
<evidence type="ECO:0008006" key="3">
    <source>
        <dbReference type="Google" id="ProtNLM"/>
    </source>
</evidence>
<gene>
    <name evidence="1" type="ORF">EDI_280150</name>
</gene>
<dbReference type="Proteomes" id="UP000008076">
    <property type="component" value="Unassembled WGS sequence"/>
</dbReference>
<dbReference type="GeneID" id="5886789"/>
<protein>
    <recommendedName>
        <fullName evidence="3">Ricin B lectin domain-containing protein</fullName>
    </recommendedName>
</protein>
<dbReference type="KEGG" id="edi:EDI_280150"/>
<evidence type="ECO:0000313" key="1">
    <source>
        <dbReference type="EMBL" id="EDR21642.1"/>
    </source>
</evidence>
<dbReference type="SUPFAM" id="SSF158634">
    <property type="entry name" value="RPA2825-like"/>
    <property type="match status" value="1"/>
</dbReference>
<dbReference type="eggNOG" id="ENOG502RE1B">
    <property type="taxonomic scope" value="Eukaryota"/>
</dbReference>
<dbReference type="OrthoDB" id="31663at2759"/>
<dbReference type="VEuPathDB" id="AmoebaDB:EDI_280150"/>